<accession>A0A8X6VVS0</accession>
<protein>
    <submittedName>
        <fullName evidence="1">Uncharacterized protein</fullName>
    </submittedName>
</protein>
<gene>
    <name evidence="1" type="ORF">TNCV_3941311</name>
</gene>
<evidence type="ECO:0000313" key="1">
    <source>
        <dbReference type="EMBL" id="GFY23438.1"/>
    </source>
</evidence>
<keyword evidence="2" id="KW-1185">Reference proteome</keyword>
<name>A0A8X6VVS0_TRICX</name>
<dbReference type="Proteomes" id="UP000887159">
    <property type="component" value="Unassembled WGS sequence"/>
</dbReference>
<organism evidence="1 2">
    <name type="scientific">Trichonephila clavipes</name>
    <name type="common">Golden silk orbweaver</name>
    <name type="synonym">Nephila clavipes</name>
    <dbReference type="NCBI Taxonomy" id="2585209"/>
    <lineage>
        <taxon>Eukaryota</taxon>
        <taxon>Metazoa</taxon>
        <taxon>Ecdysozoa</taxon>
        <taxon>Arthropoda</taxon>
        <taxon>Chelicerata</taxon>
        <taxon>Arachnida</taxon>
        <taxon>Araneae</taxon>
        <taxon>Araneomorphae</taxon>
        <taxon>Entelegynae</taxon>
        <taxon>Araneoidea</taxon>
        <taxon>Nephilidae</taxon>
        <taxon>Trichonephila</taxon>
    </lineage>
</organism>
<proteinExistence type="predicted"/>
<comment type="caution">
    <text evidence="1">The sequence shown here is derived from an EMBL/GenBank/DDBJ whole genome shotgun (WGS) entry which is preliminary data.</text>
</comment>
<evidence type="ECO:0000313" key="2">
    <source>
        <dbReference type="Proteomes" id="UP000887159"/>
    </source>
</evidence>
<reference evidence="1" key="1">
    <citation type="submission" date="2020-08" db="EMBL/GenBank/DDBJ databases">
        <title>Multicomponent nature underlies the extraordinary mechanical properties of spider dragline silk.</title>
        <authorList>
            <person name="Kono N."/>
            <person name="Nakamura H."/>
            <person name="Mori M."/>
            <person name="Yoshida Y."/>
            <person name="Ohtoshi R."/>
            <person name="Malay A.D."/>
            <person name="Moran D.A.P."/>
            <person name="Tomita M."/>
            <person name="Numata K."/>
            <person name="Arakawa K."/>
        </authorList>
    </citation>
    <scope>NUCLEOTIDE SEQUENCE</scope>
</reference>
<dbReference type="AlphaFoldDB" id="A0A8X6VVS0"/>
<sequence length="91" mass="10520">MDALLPVRLQYVGDRVDQIESGSKILDSSRIVWNEHGEKSLKCYDTFFKQVLTTGGRYRWVLEPGLETLKDLLAILDKITRQGKKLLEHVF</sequence>
<dbReference type="EMBL" id="BMAU01021363">
    <property type="protein sequence ID" value="GFY23438.1"/>
    <property type="molecule type" value="Genomic_DNA"/>
</dbReference>